<reference evidence="1 2" key="1">
    <citation type="submission" date="2024-03" db="EMBL/GenBank/DDBJ databases">
        <title>Adaptation during the transition from Ophiocordyceps entomopathogen to insect associate is accompanied by gene loss and intensified selection.</title>
        <authorList>
            <person name="Ward C.M."/>
            <person name="Onetto C.A."/>
            <person name="Borneman A.R."/>
        </authorList>
    </citation>
    <scope>NUCLEOTIDE SEQUENCE [LARGE SCALE GENOMIC DNA]</scope>
    <source>
        <strain evidence="1">AWRI1</strain>
        <tissue evidence="1">Single Adult Female</tissue>
    </source>
</reference>
<organism evidence="1 2">
    <name type="scientific">Parthenolecanium corni</name>
    <dbReference type="NCBI Taxonomy" id="536013"/>
    <lineage>
        <taxon>Eukaryota</taxon>
        <taxon>Metazoa</taxon>
        <taxon>Ecdysozoa</taxon>
        <taxon>Arthropoda</taxon>
        <taxon>Hexapoda</taxon>
        <taxon>Insecta</taxon>
        <taxon>Pterygota</taxon>
        <taxon>Neoptera</taxon>
        <taxon>Paraneoptera</taxon>
        <taxon>Hemiptera</taxon>
        <taxon>Sternorrhyncha</taxon>
        <taxon>Coccoidea</taxon>
        <taxon>Coccidae</taxon>
        <taxon>Parthenolecanium</taxon>
    </lineage>
</organism>
<proteinExistence type="predicted"/>
<dbReference type="EMBL" id="JBBCAQ010000032">
    <property type="protein sequence ID" value="KAK7583687.1"/>
    <property type="molecule type" value="Genomic_DNA"/>
</dbReference>
<evidence type="ECO:0000313" key="1">
    <source>
        <dbReference type="EMBL" id="KAK7583687.1"/>
    </source>
</evidence>
<accession>A0AAN9TCN3</accession>
<dbReference type="AlphaFoldDB" id="A0AAN9TCN3"/>
<evidence type="ECO:0000313" key="2">
    <source>
        <dbReference type="Proteomes" id="UP001367676"/>
    </source>
</evidence>
<name>A0AAN9TCN3_9HEMI</name>
<keyword evidence="2" id="KW-1185">Reference proteome</keyword>
<sequence length="96" mass="10720">MTHTTTTYDTDTTTLKRFGFADRTHTVVPRLQPRPDATQRVLARNTFAIGFGFTPCLSLFCCLTVDVELEAEERLYGRGHSAKKANTPIKLNTATN</sequence>
<gene>
    <name evidence="1" type="ORF">V9T40_004650</name>
</gene>
<comment type="caution">
    <text evidence="1">The sequence shown here is derived from an EMBL/GenBank/DDBJ whole genome shotgun (WGS) entry which is preliminary data.</text>
</comment>
<dbReference type="Proteomes" id="UP001367676">
    <property type="component" value="Unassembled WGS sequence"/>
</dbReference>
<protein>
    <submittedName>
        <fullName evidence="1">Uncharacterized protein</fullName>
    </submittedName>
</protein>